<feature type="region of interest" description="Disordered" evidence="2">
    <location>
        <begin position="44"/>
        <end position="66"/>
    </location>
</feature>
<dbReference type="AlphaFoldDB" id="A0A939BE43"/>
<dbReference type="InterPro" id="IPR052169">
    <property type="entry name" value="CW_Biosynth-Accessory"/>
</dbReference>
<accession>A0A939BE43</accession>
<evidence type="ECO:0000313" key="5">
    <source>
        <dbReference type="Proteomes" id="UP000774750"/>
    </source>
</evidence>
<dbReference type="EMBL" id="JACJKY010000009">
    <property type="protein sequence ID" value="MBM6920950.1"/>
    <property type="molecule type" value="Genomic_DNA"/>
</dbReference>
<dbReference type="SUPFAM" id="SSF56300">
    <property type="entry name" value="Metallo-dependent phosphatases"/>
    <property type="match status" value="1"/>
</dbReference>
<dbReference type="InterPro" id="IPR019079">
    <property type="entry name" value="Capsule_synth_CapA"/>
</dbReference>
<evidence type="ECO:0000313" key="4">
    <source>
        <dbReference type="EMBL" id="MBM6920950.1"/>
    </source>
</evidence>
<evidence type="ECO:0000256" key="2">
    <source>
        <dbReference type="SAM" id="MobiDB-lite"/>
    </source>
</evidence>
<comment type="caution">
    <text evidence="4">The sequence shown here is derived from an EMBL/GenBank/DDBJ whole genome shotgun (WGS) entry which is preliminary data.</text>
</comment>
<dbReference type="Pfam" id="PF09587">
    <property type="entry name" value="PGA_cap"/>
    <property type="match status" value="1"/>
</dbReference>
<gene>
    <name evidence="4" type="ORF">H6A12_07275</name>
</gene>
<keyword evidence="5" id="KW-1185">Reference proteome</keyword>
<dbReference type="Proteomes" id="UP000774750">
    <property type="component" value="Unassembled WGS sequence"/>
</dbReference>
<dbReference type="CDD" id="cd07381">
    <property type="entry name" value="MPP_CapA"/>
    <property type="match status" value="1"/>
</dbReference>
<dbReference type="Gene3D" id="3.60.21.10">
    <property type="match status" value="1"/>
</dbReference>
<dbReference type="SMART" id="SM00854">
    <property type="entry name" value="PGA_cap"/>
    <property type="match status" value="1"/>
</dbReference>
<dbReference type="PANTHER" id="PTHR33393:SF12">
    <property type="entry name" value="CAPSULE BIOSYNTHESIS PROTEIN CAPA"/>
    <property type="match status" value="1"/>
</dbReference>
<name>A0A939BE43_9FIRM</name>
<proteinExistence type="inferred from homology"/>
<dbReference type="PANTHER" id="PTHR33393">
    <property type="entry name" value="POLYGLUTAMINE SYNTHESIS ACCESSORY PROTEIN RV0574C-RELATED"/>
    <property type="match status" value="1"/>
</dbReference>
<organism evidence="4 5">
    <name type="scientific">Merdimmobilis hominis</name>
    <dbReference type="NCBI Taxonomy" id="2897707"/>
    <lineage>
        <taxon>Bacteria</taxon>
        <taxon>Bacillati</taxon>
        <taxon>Bacillota</taxon>
        <taxon>Clostridia</taxon>
        <taxon>Eubacteriales</taxon>
        <taxon>Oscillospiraceae</taxon>
        <taxon>Merdimmobilis</taxon>
    </lineage>
</organism>
<dbReference type="RefSeq" id="WP_204446412.1">
    <property type="nucleotide sequence ID" value="NZ_JACJKY010000009.1"/>
</dbReference>
<reference evidence="4" key="1">
    <citation type="submission" date="2020-08" db="EMBL/GenBank/DDBJ databases">
        <authorList>
            <person name="Cejkova D."/>
            <person name="Kubasova T."/>
            <person name="Jahodarova E."/>
            <person name="Rychlik I."/>
        </authorList>
    </citation>
    <scope>NUCLEOTIDE SEQUENCE</scope>
    <source>
        <strain evidence="4">An559</strain>
    </source>
</reference>
<feature type="domain" description="Capsule synthesis protein CapA" evidence="3">
    <location>
        <begin position="70"/>
        <end position="320"/>
    </location>
</feature>
<evidence type="ECO:0000259" key="3">
    <source>
        <dbReference type="SMART" id="SM00854"/>
    </source>
</evidence>
<dbReference type="InterPro" id="IPR029052">
    <property type="entry name" value="Metallo-depent_PP-like"/>
</dbReference>
<evidence type="ECO:0000256" key="1">
    <source>
        <dbReference type="ARBA" id="ARBA00005662"/>
    </source>
</evidence>
<comment type="similarity">
    <text evidence="1">Belongs to the CapA family.</text>
</comment>
<protein>
    <submittedName>
        <fullName evidence="4">CapA family protein</fullName>
    </submittedName>
</protein>
<reference evidence="4" key="2">
    <citation type="journal article" date="2021" name="Sci. Rep.">
        <title>The distribution of antibiotic resistance genes in chicken gut microbiota commensals.</title>
        <authorList>
            <person name="Juricova H."/>
            <person name="Matiasovicova J."/>
            <person name="Kubasova T."/>
            <person name="Cejkova D."/>
            <person name="Rychlik I."/>
        </authorList>
    </citation>
    <scope>NUCLEOTIDE SEQUENCE</scope>
    <source>
        <strain evidence="4">An559</strain>
    </source>
</reference>
<sequence length="412" mass="45821">MKLKHGKKRRLKPAGIVLIVVLVLLLVAGAVFGAMTLLKRDTVPAGPVDTESSVSSEESSEPIPEPTSARLIGFGDDLIHVSIFRQAKARATDGGYDFSYAYEPVKNLVNLADIASINQETMMAKDREPSGYPLFNSPQELAYCLADMGFDLVNLANNHSLDQRASGLQSTLELWNSIDSVETTGAYLNEEDYSRIRSIEKNGITFGFIGMTELTNGLSLPKDTELILLQPQAEEKVKARIEEAREKFDVVVVNVHWGVEYTFKPTDFQRSFAQKLADWGADIILGHHPHVIQPVEWVERTDGSGKALVVYSLGNFISTQEMGPTMIGGALDVTVEKEYENNTISIKEARFIPLVTHYGYGKSDVRVYPLDEYTDELAAKHGIHQHISRFDIDYINETVSSVIDESFLTPYQ</sequence>